<accession>W9SAG7</accession>
<proteinExistence type="predicted"/>
<protein>
    <submittedName>
        <fullName evidence="1">Uncharacterized protein</fullName>
    </submittedName>
</protein>
<dbReference type="AlphaFoldDB" id="W9SAG7"/>
<evidence type="ECO:0000313" key="1">
    <source>
        <dbReference type="EMBL" id="EXC19628.1"/>
    </source>
</evidence>
<evidence type="ECO:0000313" key="2">
    <source>
        <dbReference type="Proteomes" id="UP000030645"/>
    </source>
</evidence>
<keyword evidence="2" id="KW-1185">Reference proteome</keyword>
<reference evidence="2" key="1">
    <citation type="submission" date="2013-01" db="EMBL/GenBank/DDBJ databases">
        <title>Draft Genome Sequence of a Mulberry Tree, Morus notabilis C.K. Schneid.</title>
        <authorList>
            <person name="He N."/>
            <person name="Zhao S."/>
        </authorList>
    </citation>
    <scope>NUCLEOTIDE SEQUENCE</scope>
</reference>
<dbReference type="EMBL" id="KE345879">
    <property type="protein sequence ID" value="EXC19628.1"/>
    <property type="molecule type" value="Genomic_DNA"/>
</dbReference>
<gene>
    <name evidence="1" type="ORF">L484_019374</name>
</gene>
<sequence length="61" mass="6844">MLLVAGFSNTTAVREEIDFMCDDDEISGNKNIEAVVPNCLLGPRAGNFRHDIVTRYKNDTR</sequence>
<name>W9SAG7_9ROSA</name>
<dbReference type="Proteomes" id="UP000030645">
    <property type="component" value="Unassembled WGS sequence"/>
</dbReference>
<organism evidence="1 2">
    <name type="scientific">Morus notabilis</name>
    <dbReference type="NCBI Taxonomy" id="981085"/>
    <lineage>
        <taxon>Eukaryota</taxon>
        <taxon>Viridiplantae</taxon>
        <taxon>Streptophyta</taxon>
        <taxon>Embryophyta</taxon>
        <taxon>Tracheophyta</taxon>
        <taxon>Spermatophyta</taxon>
        <taxon>Magnoliopsida</taxon>
        <taxon>eudicotyledons</taxon>
        <taxon>Gunneridae</taxon>
        <taxon>Pentapetalae</taxon>
        <taxon>rosids</taxon>
        <taxon>fabids</taxon>
        <taxon>Rosales</taxon>
        <taxon>Moraceae</taxon>
        <taxon>Moreae</taxon>
        <taxon>Morus</taxon>
    </lineage>
</organism>